<evidence type="ECO:0000256" key="3">
    <source>
        <dbReference type="SAM" id="MobiDB-lite"/>
    </source>
</evidence>
<dbReference type="PROSITE" id="PS50144">
    <property type="entry name" value="MATH"/>
    <property type="match status" value="1"/>
</dbReference>
<dbReference type="Gene3D" id="2.60.210.10">
    <property type="entry name" value="Apoptosis, Tumor Necrosis Factor Receptor Associated Protein 2, Chain A"/>
    <property type="match status" value="1"/>
</dbReference>
<dbReference type="InterPro" id="IPR008974">
    <property type="entry name" value="TRAF-like"/>
</dbReference>
<evidence type="ECO:0000313" key="7">
    <source>
        <dbReference type="EnsemblPlants" id="KQK16811"/>
    </source>
</evidence>
<dbReference type="InterPro" id="IPR011333">
    <property type="entry name" value="SKP1/BTB/POZ_sf"/>
</dbReference>
<sequence length="286" mass="31896">MAASPSSQSPRRTASTCTPETARGTHTFRIEGYSLFRDLGVGKCVQSAIFSVGGYDWSICFYPDGDTEEEGRKGWVSVYLVLKTNDAVVRAIYDLTLMNTETVQVPPSTLVDNLSALLEATEGSDVTFNVKEEVFPGHKIILAMQSPVFRAEFFGPMSDEGRRTVTIEEMQPAVFRGLLHFIYTDSLPSMSDLNAMSTKKWYAIERMKLMCEGILCKSLSAKTVATTLALADQHHCSKLKDACIEFMNSLDRMDDVVASKGYQHPKRACPAIFADIWERTTKTRRN</sequence>
<dbReference type="Gene3D" id="1.25.40.420">
    <property type="match status" value="1"/>
</dbReference>
<feature type="compositionally biased region" description="Polar residues" evidence="3">
    <location>
        <begin position="1"/>
        <end position="19"/>
    </location>
</feature>
<dbReference type="EMBL" id="CM000880">
    <property type="protein sequence ID" value="KQK16811.2"/>
    <property type="molecule type" value="Genomic_DNA"/>
</dbReference>
<evidence type="ECO:0008006" key="9">
    <source>
        <dbReference type="Google" id="ProtNLM"/>
    </source>
</evidence>
<dbReference type="InterPro" id="IPR056423">
    <property type="entry name" value="BACK_BPM_SPOP"/>
</dbReference>
<dbReference type="Pfam" id="PF22486">
    <property type="entry name" value="MATH_2"/>
    <property type="match status" value="1"/>
</dbReference>
<proteinExistence type="inferred from homology"/>
<evidence type="ECO:0000313" key="6">
    <source>
        <dbReference type="EMBL" id="KQK16811.2"/>
    </source>
</evidence>
<protein>
    <recommendedName>
        <fullName evidence="9">BTB domain-containing protein</fullName>
    </recommendedName>
</protein>
<reference evidence="7" key="3">
    <citation type="submission" date="2018-08" db="UniProtKB">
        <authorList>
            <consortium name="EnsemblPlants"/>
        </authorList>
    </citation>
    <scope>IDENTIFICATION</scope>
    <source>
        <strain evidence="7">cv. Bd21</strain>
    </source>
</reference>
<dbReference type="CDD" id="cd00121">
    <property type="entry name" value="MATH"/>
    <property type="match status" value="1"/>
</dbReference>
<dbReference type="OrthoDB" id="686807at2759"/>
<feature type="domain" description="BTB" evidence="4">
    <location>
        <begin position="124"/>
        <end position="191"/>
    </location>
</feature>
<accession>A0A0Q3JFV5</accession>
<dbReference type="GO" id="GO:0016567">
    <property type="term" value="P:protein ubiquitination"/>
    <property type="evidence" value="ECO:0007669"/>
    <property type="project" value="InterPro"/>
</dbReference>
<dbReference type="PROSITE" id="PS50097">
    <property type="entry name" value="BTB"/>
    <property type="match status" value="1"/>
</dbReference>
<dbReference type="SUPFAM" id="SSF54695">
    <property type="entry name" value="POZ domain"/>
    <property type="match status" value="1"/>
</dbReference>
<dbReference type="InterPro" id="IPR045005">
    <property type="entry name" value="BPM1-6"/>
</dbReference>
<feature type="region of interest" description="Disordered" evidence="3">
    <location>
        <begin position="1"/>
        <end position="21"/>
    </location>
</feature>
<dbReference type="EnsemblPlants" id="KQK16811">
    <property type="protein sequence ID" value="KQK16811"/>
    <property type="gene ID" value="BRADI_1g30782v3"/>
</dbReference>
<dbReference type="InterPro" id="IPR000210">
    <property type="entry name" value="BTB/POZ_dom"/>
</dbReference>
<dbReference type="Pfam" id="PF00651">
    <property type="entry name" value="BTB"/>
    <property type="match status" value="1"/>
</dbReference>
<keyword evidence="8" id="KW-1185">Reference proteome</keyword>
<evidence type="ECO:0000256" key="2">
    <source>
        <dbReference type="ARBA" id="ARBA00010846"/>
    </source>
</evidence>
<dbReference type="PANTHER" id="PTHR26379">
    <property type="entry name" value="BTB/POZ AND MATH DOMAIN-CONTAINING PROTEIN 1"/>
    <property type="match status" value="1"/>
</dbReference>
<dbReference type="AlphaFoldDB" id="A0A0Q3JFV5"/>
<reference evidence="6" key="2">
    <citation type="submission" date="2017-06" db="EMBL/GenBank/DDBJ databases">
        <title>WGS assembly of Brachypodium distachyon.</title>
        <authorList>
            <consortium name="The International Brachypodium Initiative"/>
            <person name="Lucas S."/>
            <person name="Harmon-Smith M."/>
            <person name="Lail K."/>
            <person name="Tice H."/>
            <person name="Grimwood J."/>
            <person name="Bruce D."/>
            <person name="Barry K."/>
            <person name="Shu S."/>
            <person name="Lindquist E."/>
            <person name="Wang M."/>
            <person name="Pitluck S."/>
            <person name="Vogel J.P."/>
            <person name="Garvin D.F."/>
            <person name="Mockler T.C."/>
            <person name="Schmutz J."/>
            <person name="Rokhsar D."/>
            <person name="Bevan M.W."/>
        </authorList>
    </citation>
    <scope>NUCLEOTIDE SEQUENCE</scope>
    <source>
        <strain evidence="6">Bd21</strain>
    </source>
</reference>
<dbReference type="InParanoid" id="A0A0Q3JFV5"/>
<name>A0A0Q3JFV5_BRADI</name>
<dbReference type="Gramene" id="KQK16811">
    <property type="protein sequence ID" value="KQK16811"/>
    <property type="gene ID" value="BRADI_1g30782v3"/>
</dbReference>
<evidence type="ECO:0000259" key="4">
    <source>
        <dbReference type="PROSITE" id="PS50097"/>
    </source>
</evidence>
<dbReference type="SUPFAM" id="SSF49599">
    <property type="entry name" value="TRAF domain-like"/>
    <property type="match status" value="1"/>
</dbReference>
<dbReference type="Gene3D" id="3.30.710.10">
    <property type="entry name" value="Potassium Channel Kv1.1, Chain A"/>
    <property type="match status" value="1"/>
</dbReference>
<organism evidence="6">
    <name type="scientific">Brachypodium distachyon</name>
    <name type="common">Purple false brome</name>
    <name type="synonym">Trachynia distachya</name>
    <dbReference type="NCBI Taxonomy" id="15368"/>
    <lineage>
        <taxon>Eukaryota</taxon>
        <taxon>Viridiplantae</taxon>
        <taxon>Streptophyta</taxon>
        <taxon>Embryophyta</taxon>
        <taxon>Tracheophyta</taxon>
        <taxon>Spermatophyta</taxon>
        <taxon>Magnoliopsida</taxon>
        <taxon>Liliopsida</taxon>
        <taxon>Poales</taxon>
        <taxon>Poaceae</taxon>
        <taxon>BOP clade</taxon>
        <taxon>Pooideae</taxon>
        <taxon>Stipodae</taxon>
        <taxon>Brachypodieae</taxon>
        <taxon>Brachypodium</taxon>
    </lineage>
</organism>
<dbReference type="Pfam" id="PF24570">
    <property type="entry name" value="BACK_BPM_SPOP"/>
    <property type="match status" value="1"/>
</dbReference>
<dbReference type="SMART" id="SM00225">
    <property type="entry name" value="BTB"/>
    <property type="match status" value="1"/>
</dbReference>
<comment type="similarity">
    <text evidence="2">Belongs to the Tdpoz family.</text>
</comment>
<comment type="pathway">
    <text evidence="1">Protein modification; protein ubiquitination.</text>
</comment>
<evidence type="ECO:0000256" key="1">
    <source>
        <dbReference type="ARBA" id="ARBA00004906"/>
    </source>
</evidence>
<dbReference type="ExpressionAtlas" id="A0A0Q3JFV5">
    <property type="expression patterns" value="baseline"/>
</dbReference>
<gene>
    <name evidence="6" type="ORF">BRADI_1g30782v3</name>
</gene>
<evidence type="ECO:0000313" key="8">
    <source>
        <dbReference type="Proteomes" id="UP000008810"/>
    </source>
</evidence>
<dbReference type="Proteomes" id="UP000008810">
    <property type="component" value="Chromosome 1"/>
</dbReference>
<evidence type="ECO:0000259" key="5">
    <source>
        <dbReference type="PROSITE" id="PS50144"/>
    </source>
</evidence>
<reference evidence="6 7" key="1">
    <citation type="journal article" date="2010" name="Nature">
        <title>Genome sequencing and analysis of the model grass Brachypodium distachyon.</title>
        <authorList>
            <consortium name="International Brachypodium Initiative"/>
        </authorList>
    </citation>
    <scope>NUCLEOTIDE SEQUENCE [LARGE SCALE GENOMIC DNA]</scope>
    <source>
        <strain evidence="6 7">Bd21</strain>
    </source>
</reference>
<dbReference type="InterPro" id="IPR002083">
    <property type="entry name" value="MATH/TRAF_dom"/>
</dbReference>
<feature type="domain" description="MATH" evidence="5">
    <location>
        <begin position="23"/>
        <end position="140"/>
    </location>
</feature>
<dbReference type="PANTHER" id="PTHR26379:SF474">
    <property type="entry name" value="OS08G0228200 PROTEIN"/>
    <property type="match status" value="1"/>
</dbReference>